<dbReference type="PANTHER" id="PTHR36507">
    <property type="entry name" value="BLL1555 PROTEIN"/>
    <property type="match status" value="1"/>
</dbReference>
<dbReference type="InterPro" id="IPR052721">
    <property type="entry name" value="ET_Amicyanin"/>
</dbReference>
<gene>
    <name evidence="3" type="ORF">HCU74_16395</name>
</gene>
<proteinExistence type="predicted"/>
<dbReference type="PROSITE" id="PS51257">
    <property type="entry name" value="PROKAR_LIPOPROTEIN"/>
    <property type="match status" value="1"/>
</dbReference>
<protein>
    <recommendedName>
        <fullName evidence="2">EfeO-type cupredoxin-like domain-containing protein</fullName>
    </recommendedName>
</protein>
<dbReference type="PANTHER" id="PTHR36507:SF1">
    <property type="entry name" value="BLL1555 PROTEIN"/>
    <property type="match status" value="1"/>
</dbReference>
<dbReference type="InterPro" id="IPR008972">
    <property type="entry name" value="Cupredoxin"/>
</dbReference>
<dbReference type="Gene3D" id="2.60.40.420">
    <property type="entry name" value="Cupredoxins - blue copper proteins"/>
    <property type="match status" value="2"/>
</dbReference>
<keyword evidence="4" id="KW-1185">Reference proteome</keyword>
<feature type="domain" description="EfeO-type cupredoxin-like" evidence="2">
    <location>
        <begin position="19"/>
        <end position="115"/>
    </location>
</feature>
<dbReference type="RefSeq" id="WP_168451497.1">
    <property type="nucleotide sequence ID" value="NZ_JAAWWK010000006.1"/>
</dbReference>
<dbReference type="SUPFAM" id="SSF49503">
    <property type="entry name" value="Cupredoxins"/>
    <property type="match status" value="2"/>
</dbReference>
<evidence type="ECO:0000256" key="1">
    <source>
        <dbReference type="SAM" id="MobiDB-lite"/>
    </source>
</evidence>
<dbReference type="InterPro" id="IPR028096">
    <property type="entry name" value="EfeO_Cupredoxin"/>
</dbReference>
<feature type="compositionally biased region" description="Polar residues" evidence="1">
    <location>
        <begin position="133"/>
        <end position="145"/>
    </location>
</feature>
<evidence type="ECO:0000259" key="2">
    <source>
        <dbReference type="Pfam" id="PF13473"/>
    </source>
</evidence>
<accession>A0ABX1GID4</accession>
<evidence type="ECO:0000313" key="3">
    <source>
        <dbReference type="EMBL" id="NKI18989.1"/>
    </source>
</evidence>
<organism evidence="3 4">
    <name type="scientific">Spongiibacter thalassae</name>
    <dbReference type="NCBI Taxonomy" id="2721624"/>
    <lineage>
        <taxon>Bacteria</taxon>
        <taxon>Pseudomonadati</taxon>
        <taxon>Pseudomonadota</taxon>
        <taxon>Gammaproteobacteria</taxon>
        <taxon>Cellvibrionales</taxon>
        <taxon>Spongiibacteraceae</taxon>
        <taxon>Spongiibacter</taxon>
    </lineage>
</organism>
<reference evidence="3 4" key="1">
    <citation type="submission" date="2020-04" db="EMBL/GenBank/DDBJ databases">
        <authorList>
            <person name="Yoon J."/>
        </authorList>
    </citation>
    <scope>NUCLEOTIDE SEQUENCE [LARGE SCALE GENOMIC DNA]</scope>
    <source>
        <strain evidence="3 4">KMU-166</strain>
    </source>
</reference>
<feature type="domain" description="EfeO-type cupredoxin-like" evidence="2">
    <location>
        <begin position="194"/>
        <end position="280"/>
    </location>
</feature>
<evidence type="ECO:0000313" key="4">
    <source>
        <dbReference type="Proteomes" id="UP000765845"/>
    </source>
</evidence>
<name>A0ABX1GID4_9GAMM</name>
<dbReference type="Proteomes" id="UP000765845">
    <property type="component" value="Unassembled WGS sequence"/>
</dbReference>
<sequence>MSADTTKPYRLLYLSAIATAVIGMTIACDLHADDSTATRKIKLEHFKASPKTLGVKTGGTVEWFNQDGLTHSVELEGQTLQRMPANSSFRYQFNVPGTYSYQCGIHGSMRGQIVVADSIPAATSHSNYRDGMSSATARSKPSNTVKPHRAAHTELGAQQQYNDPAPYQLQPEAIERRSATPPKAYPGPTSPAATPAPAKNQGVVKIVDFMRFEPTVISVKAGSTIRWENEDGSNHMILIDGKKGPRIRHGGHYETVLTTPGEHDYICAMHGKKMSGKIIVTP</sequence>
<feature type="region of interest" description="Disordered" evidence="1">
    <location>
        <begin position="179"/>
        <end position="198"/>
    </location>
</feature>
<dbReference type="Pfam" id="PF13473">
    <property type="entry name" value="Cupredoxin_1"/>
    <property type="match status" value="2"/>
</dbReference>
<feature type="region of interest" description="Disordered" evidence="1">
    <location>
        <begin position="124"/>
        <end position="149"/>
    </location>
</feature>
<dbReference type="EMBL" id="JAAWWK010000006">
    <property type="protein sequence ID" value="NKI18989.1"/>
    <property type="molecule type" value="Genomic_DNA"/>
</dbReference>
<comment type="caution">
    <text evidence="3">The sequence shown here is derived from an EMBL/GenBank/DDBJ whole genome shotgun (WGS) entry which is preliminary data.</text>
</comment>